<keyword evidence="10" id="KW-1133">Transmembrane helix</keyword>
<evidence type="ECO:0000313" key="17">
    <source>
        <dbReference type="RefSeq" id="XP_035828354.1"/>
    </source>
</evidence>
<keyword evidence="16" id="KW-1185">Reference proteome</keyword>
<dbReference type="InterPro" id="IPR021870">
    <property type="entry name" value="MVP_shoulder"/>
</dbReference>
<feature type="coiled-coil region" evidence="9">
    <location>
        <begin position="848"/>
        <end position="875"/>
    </location>
</feature>
<evidence type="ECO:0000256" key="9">
    <source>
        <dbReference type="SAM" id="Coils"/>
    </source>
</evidence>
<keyword evidence="6" id="KW-0539">Nucleus</keyword>
<reference evidence="17" key="1">
    <citation type="submission" date="2025-08" db="UniProtKB">
        <authorList>
            <consortium name="RefSeq"/>
        </authorList>
    </citation>
    <scope>IDENTIFICATION</scope>
</reference>
<dbReference type="GeneID" id="101847145"/>
<dbReference type="Gene3D" id="2.30.30.620">
    <property type="match status" value="1"/>
</dbReference>
<evidence type="ECO:0000256" key="4">
    <source>
        <dbReference type="ARBA" id="ARBA00022490"/>
    </source>
</evidence>
<sequence length="983" mass="110445">MGIKKLVVHIPPQNYIHVLDKNTNVTRIETGPCTFFKNENIRVVFGPVPMVTIPRHHYCVVESPVCRDKHGGLVKGAHGDIKLKLGDTETRLSQDPFPLYPGEVLKQTVTKLPVVNEYSAFKICAVCDFFDENGAKRSAGDQWLFHGKAYKENRSFLLECCSNQVLEPFVMTFCNCLPKGRIQQLVEPAVMKLKRKAVVWIGSANIREESVSPICYIIASVGLVLFFLLVPSDNELMVFIVAEILLVGWMFIKFFWDKLVKRRNILQPISSTFIPRKECKLVCTVKPVTFGSDQGVRLRAKRDLVDRSGTQRMTGEEWLVTWRDPWVRQYRVYLPGPHEQVVGIANAYTLSPIHKNGLHLRAVKTFKDQFGVWRKCGSEWVITAEHTPYYLPGVCEEVVQTVKAVSLNSRQYCVVLDPVDRNGVPQLGKRKLIKGETSFFLQPGEHLQYGVEDVFVLGEHQGLVLQATKDFMDDKKLRKAGDRWLLRGPEEYIPPLEVEVVTKRTAIPLHESEGVYVRNLKTGQVRAVVGTTYMLDEHEELWEKQLHPMVEALLMLEDSSLSRGTRSGRDKSRVVSLTVDSNEAVQVYKFRESEARVVVGPAEVILGPEEQFTRLCLSGGIPKQAGVIHSLKLMLGPDSFSDLIVVETADHVRVSVQLAYNWHFDQADVSNQGRIRLFNVPDFIGNACQAMACHIRAAVAQISFDNFHKNSVHIIQSSVFLRDKNTGRSGDRYKFSENNLVITSIDVQSMEPVDQSICDALHKSVQQAIEISTSSQEAAARYEADCLEQKETAYVQKLMIKDKVKTEKARHKLKTLQVANTALKMVGRAVAEAQSLAEWDRIEGAAAVEQAKMRAEALKIEADSELEQLTNARRAQLNYLAARNQLAVDKARKKAELEVKRFKKKMSSVGPENVLSIVTAESKHQVRLLKCLGLESTVISGQSCPVSVVNTPDGLVVGRSASQVDEGFGNEDIEDDVYSNVYN</sequence>
<dbReference type="PROSITE" id="PS51224">
    <property type="entry name" value="MVP"/>
    <property type="match status" value="5"/>
</dbReference>
<dbReference type="InterPro" id="IPR039059">
    <property type="entry name" value="MVP"/>
</dbReference>
<dbReference type="InterPro" id="IPR043179">
    <property type="entry name" value="Vault_2_sf"/>
</dbReference>
<feature type="domain" description="Major vault protein repeat" evidence="11">
    <location>
        <begin position="455"/>
        <end position="495"/>
    </location>
</feature>
<dbReference type="Gene3D" id="6.20.380.10">
    <property type="match status" value="1"/>
</dbReference>
<proteinExistence type="predicted"/>
<evidence type="ECO:0000256" key="8">
    <source>
        <dbReference type="PROSITE-ProRule" id="PRU00571"/>
    </source>
</evidence>
<dbReference type="PANTHER" id="PTHR14165">
    <property type="entry name" value="MAJOR VAULT PROTEIN"/>
    <property type="match status" value="1"/>
</dbReference>
<feature type="domain" description="Major vault protein repeat" evidence="13">
    <location>
        <begin position="405"/>
        <end position="451"/>
    </location>
</feature>
<feature type="domain" description="Major vault protein repeat" evidence="14">
    <location>
        <begin position="574"/>
        <end position="635"/>
    </location>
</feature>
<dbReference type="Proteomes" id="UP000694888">
    <property type="component" value="Unplaced"/>
</dbReference>
<feature type="repeat" description="MVP" evidence="8">
    <location>
        <begin position="292"/>
        <end position="351"/>
    </location>
</feature>
<evidence type="ECO:0000313" key="16">
    <source>
        <dbReference type="Proteomes" id="UP000694888"/>
    </source>
</evidence>
<dbReference type="InterPro" id="IPR036013">
    <property type="entry name" value="Band_7/SPFH_dom_sf"/>
</dbReference>
<dbReference type="Pfam" id="PF17794">
    <property type="entry name" value="Vault_2"/>
    <property type="match status" value="2"/>
</dbReference>
<evidence type="ECO:0000259" key="11">
    <source>
        <dbReference type="Pfam" id="PF01505"/>
    </source>
</evidence>
<dbReference type="Gene3D" id="6.10.250.720">
    <property type="match status" value="1"/>
</dbReference>
<evidence type="ECO:0000256" key="7">
    <source>
        <dbReference type="ARBA" id="ARBA00023274"/>
    </source>
</evidence>
<feature type="repeat" description="MVP" evidence="8">
    <location>
        <begin position="354"/>
        <end position="408"/>
    </location>
</feature>
<feature type="domain" description="Major vault protein repeat" evidence="11">
    <location>
        <begin position="114"/>
        <end position="147"/>
    </location>
</feature>
<evidence type="ECO:0000256" key="6">
    <source>
        <dbReference type="ARBA" id="ARBA00023242"/>
    </source>
</evidence>
<evidence type="ECO:0000256" key="1">
    <source>
        <dbReference type="ARBA" id="ARBA00004123"/>
    </source>
</evidence>
<evidence type="ECO:0000256" key="3">
    <source>
        <dbReference type="ARBA" id="ARBA00018296"/>
    </source>
</evidence>
<comment type="subcellular location">
    <subcellularLocation>
        <location evidence="2 8">Cytoplasm</location>
    </subcellularLocation>
    <subcellularLocation>
        <location evidence="1">Nucleus</location>
    </subcellularLocation>
</comment>
<gene>
    <name evidence="17" type="primary">LOC101847145</name>
</gene>
<evidence type="ECO:0000256" key="10">
    <source>
        <dbReference type="SAM" id="Phobius"/>
    </source>
</evidence>
<feature type="transmembrane region" description="Helical" evidence="10">
    <location>
        <begin position="211"/>
        <end position="230"/>
    </location>
</feature>
<dbReference type="InterPro" id="IPR002499">
    <property type="entry name" value="Vault_N"/>
</dbReference>
<feature type="domain" description="Major vault protein repeat" evidence="15">
    <location>
        <begin position="506"/>
        <end position="554"/>
    </location>
</feature>
<feature type="transmembrane region" description="Helical" evidence="10">
    <location>
        <begin position="236"/>
        <end position="256"/>
    </location>
</feature>
<evidence type="ECO:0000259" key="15">
    <source>
        <dbReference type="Pfam" id="PF17796"/>
    </source>
</evidence>
<feature type="domain" description="Major vault protein repeat" evidence="13">
    <location>
        <begin position="50"/>
        <end position="108"/>
    </location>
</feature>
<evidence type="ECO:0000259" key="13">
    <source>
        <dbReference type="Pfam" id="PF17794"/>
    </source>
</evidence>
<dbReference type="InterPro" id="IPR040989">
    <property type="entry name" value="Vault_3"/>
</dbReference>
<evidence type="ECO:0000256" key="2">
    <source>
        <dbReference type="ARBA" id="ARBA00004496"/>
    </source>
</evidence>
<evidence type="ECO:0000259" key="12">
    <source>
        <dbReference type="Pfam" id="PF11978"/>
    </source>
</evidence>
<dbReference type="PANTHER" id="PTHR14165:SF3">
    <property type="entry name" value="MAJOR VAULT PROTEIN"/>
    <property type="match status" value="1"/>
</dbReference>
<name>A0ABM1W111_APLCA</name>
<feature type="domain" description="Major vault protein repeat" evidence="11">
    <location>
        <begin position="292"/>
        <end position="325"/>
    </location>
</feature>
<evidence type="ECO:0000256" key="5">
    <source>
        <dbReference type="ARBA" id="ARBA00022737"/>
    </source>
</evidence>
<accession>A0ABM1W111</accession>
<feature type="repeat" description="MVP" evidence="8">
    <location>
        <begin position="56"/>
        <end position="116"/>
    </location>
</feature>
<feature type="repeat" description="MVP" evidence="8">
    <location>
        <begin position="410"/>
        <end position="458"/>
    </location>
</feature>
<dbReference type="InterPro" id="IPR041139">
    <property type="entry name" value="MVP_rep_dom"/>
</dbReference>
<keyword evidence="10" id="KW-0472">Membrane</keyword>
<feature type="repeat" description="MVP" evidence="8">
    <location>
        <begin position="459"/>
        <end position="510"/>
    </location>
</feature>
<dbReference type="InterPro" id="IPR043023">
    <property type="entry name" value="MVP_rep_sf"/>
</dbReference>
<dbReference type="Gene3D" id="3.30.479.30">
    <property type="entry name" value="Band 7 domain"/>
    <property type="match status" value="1"/>
</dbReference>
<keyword evidence="10" id="KW-0812">Transmembrane</keyword>
<keyword evidence="7 8" id="KW-0687">Ribonucleoprotein</keyword>
<feature type="domain" description="Major vault protein shoulder" evidence="12">
    <location>
        <begin position="636"/>
        <end position="754"/>
    </location>
</feature>
<dbReference type="InterPro" id="IPR041134">
    <property type="entry name" value="Vault_2"/>
</dbReference>
<organism evidence="16 17">
    <name type="scientific">Aplysia californica</name>
    <name type="common">California sea hare</name>
    <dbReference type="NCBI Taxonomy" id="6500"/>
    <lineage>
        <taxon>Eukaryota</taxon>
        <taxon>Metazoa</taxon>
        <taxon>Spiralia</taxon>
        <taxon>Lophotrochozoa</taxon>
        <taxon>Mollusca</taxon>
        <taxon>Gastropoda</taxon>
        <taxon>Heterobranchia</taxon>
        <taxon>Euthyneura</taxon>
        <taxon>Tectipleura</taxon>
        <taxon>Aplysiida</taxon>
        <taxon>Aplysioidea</taxon>
        <taxon>Aplysiidae</taxon>
        <taxon>Aplysia</taxon>
    </lineage>
</organism>
<dbReference type="Pfam" id="PF01505">
    <property type="entry name" value="Vault"/>
    <property type="match status" value="4"/>
</dbReference>
<dbReference type="Gene3D" id="2.30.30.560">
    <property type="match status" value="2"/>
</dbReference>
<evidence type="ECO:0000259" key="14">
    <source>
        <dbReference type="Pfam" id="PF17795"/>
    </source>
</evidence>
<keyword evidence="5" id="KW-0677">Repeat</keyword>
<protein>
    <recommendedName>
        <fullName evidence="3">Major vault protein</fullName>
    </recommendedName>
</protein>
<dbReference type="CDD" id="cd08825">
    <property type="entry name" value="MVP_shoulder"/>
    <property type="match status" value="1"/>
</dbReference>
<dbReference type="Gene3D" id="2.30.30.550">
    <property type="entry name" value="Major Vault Protein repeat"/>
    <property type="match status" value="4"/>
</dbReference>
<dbReference type="RefSeq" id="XP_035828354.1">
    <property type="nucleotide sequence ID" value="XM_035972461.1"/>
</dbReference>
<dbReference type="Pfam" id="PF17795">
    <property type="entry name" value="Vault_3"/>
    <property type="match status" value="1"/>
</dbReference>
<keyword evidence="9" id="KW-0175">Coiled coil</keyword>
<dbReference type="Pfam" id="PF11978">
    <property type="entry name" value="MVP_shoulder"/>
    <property type="match status" value="1"/>
</dbReference>
<dbReference type="InterPro" id="IPR041136">
    <property type="entry name" value="Vault_4"/>
</dbReference>
<keyword evidence="4 8" id="KW-0963">Cytoplasm</keyword>
<dbReference type="Pfam" id="PF17796">
    <property type="entry name" value="Vault_4"/>
    <property type="match status" value="1"/>
</dbReference>
<dbReference type="Gene3D" id="2.30.30.570">
    <property type="match status" value="2"/>
</dbReference>
<feature type="domain" description="Major vault protein repeat" evidence="11">
    <location>
        <begin position="355"/>
        <end position="392"/>
    </location>
</feature>